<feature type="non-terminal residue" evidence="2">
    <location>
        <position position="614"/>
    </location>
</feature>
<feature type="region of interest" description="Disordered" evidence="1">
    <location>
        <begin position="590"/>
        <end position="614"/>
    </location>
</feature>
<evidence type="ECO:0000313" key="3">
    <source>
        <dbReference type="Proteomes" id="UP001432322"/>
    </source>
</evidence>
<dbReference type="EMBL" id="BTSY01000002">
    <property type="protein sequence ID" value="GMT13339.1"/>
    <property type="molecule type" value="Genomic_DNA"/>
</dbReference>
<feature type="compositionally biased region" description="Low complexity" evidence="1">
    <location>
        <begin position="77"/>
        <end position="125"/>
    </location>
</feature>
<name>A0AAV5V1T3_9BILA</name>
<feature type="region of interest" description="Disordered" evidence="1">
    <location>
        <begin position="519"/>
        <end position="545"/>
    </location>
</feature>
<proteinExistence type="predicted"/>
<feature type="compositionally biased region" description="Low complexity" evidence="1">
    <location>
        <begin position="180"/>
        <end position="228"/>
    </location>
</feature>
<gene>
    <name evidence="2" type="ORF">PFISCL1PPCAC_4636</name>
</gene>
<feature type="region of interest" description="Disordered" evidence="1">
    <location>
        <begin position="73"/>
        <end position="313"/>
    </location>
</feature>
<keyword evidence="3" id="KW-1185">Reference proteome</keyword>
<feature type="compositionally biased region" description="Acidic residues" evidence="1">
    <location>
        <begin position="237"/>
        <end position="250"/>
    </location>
</feature>
<dbReference type="AlphaFoldDB" id="A0AAV5V1T3"/>
<accession>A0AAV5V1T3</accession>
<feature type="compositionally biased region" description="Low complexity" evidence="1">
    <location>
        <begin position="257"/>
        <end position="269"/>
    </location>
</feature>
<reference evidence="2" key="1">
    <citation type="submission" date="2023-10" db="EMBL/GenBank/DDBJ databases">
        <title>Genome assembly of Pristionchus species.</title>
        <authorList>
            <person name="Yoshida K."/>
            <person name="Sommer R.J."/>
        </authorList>
    </citation>
    <scope>NUCLEOTIDE SEQUENCE</scope>
    <source>
        <strain evidence="2">RS5133</strain>
    </source>
</reference>
<sequence length="614" mass="67273">DLTDAAAAAVAAEFNFDNEADFKVIDALDESVDDLKKHASADPKTWNTEGNAFDEIFQDFESILDQANQAIREEKTTSVAPTTTTTTQAPTTTTTTLAPTTTTTTTTTAAPTTTTTSAATTTRATPRPRPRVPPPPPSADEVHDILSEVHSSFSRLLGPSSEEVEESNDDVRSFDEQRVTTTTRAAPTTTTTATTTTTTARATTTATEAPTTTTTTTQAPTTRTAAAAHHVRLIDSDQLDEYVSSEENGEEERKRVTTTTTTTEAPTTRQQRRRKTTTVETPTTTAATSTTEAAAAEASTTTQSSPSSSTPKELIDFDAGVSVPPKGLVDMDTGVIVWPFEDKPGKKNVSLTEQIKEKFKIDKKPETVSTSTASSIGEPVSVEEIERETAVEGREKKIVTTQSIEDILESIIRQPEQVPKPILKSQIKFRKTKKGKRALESEPVIEKSIDSPPSTTRATVNVDDLRNKFIERMPDVRNTKAHRRPRFRTTTPLYTTTAAPEATTTFFPRAIQAQPLRKKIRSGRRNTRRPNLRTTTQIPIRSITSSPPDVDDLILALQREALQQPRQQPNYSQIRSSLSEDLSDVDLVLEDSPHGETAPPSFRPAAPRYREMVH</sequence>
<feature type="compositionally biased region" description="Basic residues" evidence="1">
    <location>
        <begin position="519"/>
        <end position="531"/>
    </location>
</feature>
<comment type="caution">
    <text evidence="2">The sequence shown here is derived from an EMBL/GenBank/DDBJ whole genome shotgun (WGS) entry which is preliminary data.</text>
</comment>
<feature type="compositionally biased region" description="Low complexity" evidence="1">
    <location>
        <begin position="278"/>
        <end position="311"/>
    </location>
</feature>
<feature type="compositionally biased region" description="Basic and acidic residues" evidence="1">
    <location>
        <begin position="169"/>
        <end position="178"/>
    </location>
</feature>
<organism evidence="2 3">
    <name type="scientific">Pristionchus fissidentatus</name>
    <dbReference type="NCBI Taxonomy" id="1538716"/>
    <lineage>
        <taxon>Eukaryota</taxon>
        <taxon>Metazoa</taxon>
        <taxon>Ecdysozoa</taxon>
        <taxon>Nematoda</taxon>
        <taxon>Chromadorea</taxon>
        <taxon>Rhabditida</taxon>
        <taxon>Rhabditina</taxon>
        <taxon>Diplogasteromorpha</taxon>
        <taxon>Diplogasteroidea</taxon>
        <taxon>Neodiplogasteridae</taxon>
        <taxon>Pristionchus</taxon>
    </lineage>
</organism>
<protein>
    <submittedName>
        <fullName evidence="2">Uncharacterized protein</fullName>
    </submittedName>
</protein>
<evidence type="ECO:0000313" key="2">
    <source>
        <dbReference type="EMBL" id="GMT13339.1"/>
    </source>
</evidence>
<evidence type="ECO:0000256" key="1">
    <source>
        <dbReference type="SAM" id="MobiDB-lite"/>
    </source>
</evidence>
<dbReference type="Proteomes" id="UP001432322">
    <property type="component" value="Unassembled WGS sequence"/>
</dbReference>
<feature type="non-terminal residue" evidence="2">
    <location>
        <position position="1"/>
    </location>
</feature>